<dbReference type="Proteomes" id="UP000031366">
    <property type="component" value="Unassembled WGS sequence"/>
</dbReference>
<dbReference type="SUPFAM" id="SSF53474">
    <property type="entry name" value="alpha/beta-Hydrolases"/>
    <property type="match status" value="1"/>
</dbReference>
<evidence type="ECO:0000313" key="2">
    <source>
        <dbReference type="EMBL" id="KIE48480.1"/>
    </source>
</evidence>
<accession>A0A0C1UMP2</accession>
<organism evidence="2 3">
    <name type="scientific">Clostridium argentinense CDC 2741</name>
    <dbReference type="NCBI Taxonomy" id="1418104"/>
    <lineage>
        <taxon>Bacteria</taxon>
        <taxon>Bacillati</taxon>
        <taxon>Bacillota</taxon>
        <taxon>Clostridia</taxon>
        <taxon>Eubacteriales</taxon>
        <taxon>Clostridiaceae</taxon>
        <taxon>Clostridium</taxon>
    </lineage>
</organism>
<feature type="domain" description="AB hydrolase-1" evidence="1">
    <location>
        <begin position="21"/>
        <end position="250"/>
    </location>
</feature>
<proteinExistence type="predicted"/>
<dbReference type="PANTHER" id="PTHR43798">
    <property type="entry name" value="MONOACYLGLYCEROL LIPASE"/>
    <property type="match status" value="1"/>
</dbReference>
<dbReference type="PRINTS" id="PR00111">
    <property type="entry name" value="ABHYDROLASE"/>
</dbReference>
<dbReference type="AlphaFoldDB" id="A0A0C1UMP2"/>
<dbReference type="RefSeq" id="WP_039629670.1">
    <property type="nucleotide sequence ID" value="NZ_AYSO01000007.1"/>
</dbReference>
<dbReference type="InterPro" id="IPR050266">
    <property type="entry name" value="AB_hydrolase_sf"/>
</dbReference>
<dbReference type="InterPro" id="IPR029058">
    <property type="entry name" value="AB_hydrolase_fold"/>
</dbReference>
<dbReference type="InterPro" id="IPR000073">
    <property type="entry name" value="AB_hydrolase_1"/>
</dbReference>
<dbReference type="Gene3D" id="3.40.50.1820">
    <property type="entry name" value="alpha/beta hydrolase"/>
    <property type="match status" value="1"/>
</dbReference>
<keyword evidence="2" id="KW-0378">Hydrolase</keyword>
<name>A0A0C1UMP2_9CLOT</name>
<dbReference type="EMBL" id="AYSO01000007">
    <property type="protein sequence ID" value="KIE48480.1"/>
    <property type="molecule type" value="Genomic_DNA"/>
</dbReference>
<dbReference type="STRING" id="29341.RSJ17_10305"/>
<evidence type="ECO:0000259" key="1">
    <source>
        <dbReference type="Pfam" id="PF00561"/>
    </source>
</evidence>
<dbReference type="OrthoDB" id="9775557at2"/>
<dbReference type="Pfam" id="PF00561">
    <property type="entry name" value="Abhydrolase_1"/>
    <property type="match status" value="1"/>
</dbReference>
<protein>
    <submittedName>
        <fullName evidence="2">Alpha/beta hydrolase fold family protein</fullName>
    </submittedName>
</protein>
<keyword evidence="3" id="KW-1185">Reference proteome</keyword>
<gene>
    <name evidence="2" type="ORF">U732_4240</name>
</gene>
<reference evidence="2 3" key="1">
    <citation type="journal article" date="2015" name="Infect. Genet. Evol.">
        <title>Genomic sequences of six botulinum neurotoxin-producing strains representing three clostridial species illustrate the mobility and diversity of botulinum neurotoxin genes.</title>
        <authorList>
            <person name="Smith T.J."/>
            <person name="Hill K.K."/>
            <person name="Xie G."/>
            <person name="Foley B.T."/>
            <person name="Williamson C.H."/>
            <person name="Foster J.T."/>
            <person name="Johnson S.L."/>
            <person name="Chertkov O."/>
            <person name="Teshima H."/>
            <person name="Gibbons H.S."/>
            <person name="Johnsky L.A."/>
            <person name="Karavis M.A."/>
            <person name="Smith L.A."/>
        </authorList>
    </citation>
    <scope>NUCLEOTIDE SEQUENCE [LARGE SCALE GENOMIC DNA]</scope>
    <source>
        <strain evidence="2 3">CDC 2741</strain>
    </source>
</reference>
<evidence type="ECO:0000313" key="3">
    <source>
        <dbReference type="Proteomes" id="UP000031366"/>
    </source>
</evidence>
<dbReference type="GO" id="GO:0016787">
    <property type="term" value="F:hydrolase activity"/>
    <property type="evidence" value="ECO:0007669"/>
    <property type="project" value="UniProtKB-KW"/>
</dbReference>
<comment type="caution">
    <text evidence="2">The sequence shown here is derived from an EMBL/GenBank/DDBJ whole genome shotgun (WGS) entry which is preliminary data.</text>
</comment>
<sequence>MPKLNIEDYNIHYESYGSGEPIIFLSGILMSTISWHPFRKSFNDYNLILIDLIDQGQSSSANFQYDQNLQVEILYKFIEELNIDKCHIMGISYGGEVALQFALKYPHMLKSIILSNTTCHNSNIMKDIKELWDFAASTYDGRILFKATMPYIYSHKFYEENIQWLKKKEEAFSIGLTKQWYDSFRRIIKSASNLNLIEEIKNISLPTMIIGSEYDILTPICYQKLIHKKIKGSRMVVIEKAGHAVIYEKPIEFIAAIKGFLESYNQDIKIL</sequence>